<dbReference type="KEGG" id="spir:CWM47_06875"/>
<dbReference type="Proteomes" id="UP000232883">
    <property type="component" value="Chromosome"/>
</dbReference>
<reference evidence="1 2" key="1">
    <citation type="submission" date="2017-11" db="EMBL/GenBank/DDBJ databases">
        <title>Taxonomic description and genome sequences of Spirosoma HA7 sp. nov., isolated from pollen microhabitat of Corylus avellana.</title>
        <authorList>
            <person name="Ambika Manirajan B."/>
            <person name="Suarez C."/>
            <person name="Ratering S."/>
            <person name="Geissler-Plaum R."/>
            <person name="Cardinale M."/>
            <person name="Sylvia S."/>
        </authorList>
    </citation>
    <scope>NUCLEOTIDE SEQUENCE [LARGE SCALE GENOMIC DNA]</scope>
    <source>
        <strain evidence="1 2">HA7</strain>
    </source>
</reference>
<dbReference type="EMBL" id="CP025096">
    <property type="protein sequence ID" value="AUD01562.1"/>
    <property type="molecule type" value="Genomic_DNA"/>
</dbReference>
<proteinExistence type="predicted"/>
<accession>A0A2K8YVA5</accession>
<gene>
    <name evidence="1" type="ORF">CWM47_06875</name>
</gene>
<name>A0A2K8YVA5_9BACT</name>
<protein>
    <submittedName>
        <fullName evidence="1">Uncharacterized protein</fullName>
    </submittedName>
</protein>
<organism evidence="1 2">
    <name type="scientific">Spirosoma pollinicola</name>
    <dbReference type="NCBI Taxonomy" id="2057025"/>
    <lineage>
        <taxon>Bacteria</taxon>
        <taxon>Pseudomonadati</taxon>
        <taxon>Bacteroidota</taxon>
        <taxon>Cytophagia</taxon>
        <taxon>Cytophagales</taxon>
        <taxon>Cytophagaceae</taxon>
        <taxon>Spirosoma</taxon>
    </lineage>
</organism>
<sequence length="145" mass="16145">MICWVNVSGLSISMNNSIEKIYEWLLLHMGSEANYYTILNCHRAATAEGVPYLRIMGRLHEFKVVNLLIYSGQVPDLSAFGKVDELNNEQTQQLSFASQQQVIEYLTTGVMTNMASQTGVDSFRVLILAPTGDAGEITFPPEHTT</sequence>
<evidence type="ECO:0000313" key="1">
    <source>
        <dbReference type="EMBL" id="AUD01562.1"/>
    </source>
</evidence>
<dbReference type="AlphaFoldDB" id="A0A2K8YVA5"/>
<evidence type="ECO:0000313" key="2">
    <source>
        <dbReference type="Proteomes" id="UP000232883"/>
    </source>
</evidence>
<keyword evidence="2" id="KW-1185">Reference proteome</keyword>